<keyword evidence="2" id="KW-1185">Reference proteome</keyword>
<proteinExistence type="predicted"/>
<evidence type="ECO:0000313" key="1">
    <source>
        <dbReference type="EMBL" id="CAH9143476.1"/>
    </source>
</evidence>
<protein>
    <submittedName>
        <fullName evidence="1">Uncharacterized protein</fullName>
    </submittedName>
</protein>
<dbReference type="EMBL" id="CAMAPF010001051">
    <property type="protein sequence ID" value="CAH9143476.1"/>
    <property type="molecule type" value="Genomic_DNA"/>
</dbReference>
<gene>
    <name evidence="1" type="ORF">CEPIT_LOCUS40696</name>
</gene>
<dbReference type="AlphaFoldDB" id="A0AAV0G665"/>
<dbReference type="Proteomes" id="UP001152523">
    <property type="component" value="Unassembled WGS sequence"/>
</dbReference>
<name>A0AAV0G665_9ASTE</name>
<evidence type="ECO:0000313" key="2">
    <source>
        <dbReference type="Proteomes" id="UP001152523"/>
    </source>
</evidence>
<sequence length="181" mass="19892">MLMDQLFSDQQSHEFSAEDVAAHQSELARQFQRISLKDPAHDMLERGGCPASRIWSTSVDLNDFVLPELPVEEAEECLALAALKVGLYSLKIREARLAKERELIVAREEALHSLTSANQAAETDRQAAAEVQKKLEAELGELRVRVASLQSYLAAAESAQLKFAVSPSQIPDGPPEVIADL</sequence>
<comment type="caution">
    <text evidence="1">The sequence shown here is derived from an EMBL/GenBank/DDBJ whole genome shotgun (WGS) entry which is preliminary data.</text>
</comment>
<reference evidence="1" key="1">
    <citation type="submission" date="2022-07" db="EMBL/GenBank/DDBJ databases">
        <authorList>
            <person name="Macas J."/>
            <person name="Novak P."/>
            <person name="Neumann P."/>
        </authorList>
    </citation>
    <scope>NUCLEOTIDE SEQUENCE</scope>
</reference>
<organism evidence="1 2">
    <name type="scientific">Cuscuta epithymum</name>
    <dbReference type="NCBI Taxonomy" id="186058"/>
    <lineage>
        <taxon>Eukaryota</taxon>
        <taxon>Viridiplantae</taxon>
        <taxon>Streptophyta</taxon>
        <taxon>Embryophyta</taxon>
        <taxon>Tracheophyta</taxon>
        <taxon>Spermatophyta</taxon>
        <taxon>Magnoliopsida</taxon>
        <taxon>eudicotyledons</taxon>
        <taxon>Gunneridae</taxon>
        <taxon>Pentapetalae</taxon>
        <taxon>asterids</taxon>
        <taxon>lamiids</taxon>
        <taxon>Solanales</taxon>
        <taxon>Convolvulaceae</taxon>
        <taxon>Cuscuteae</taxon>
        <taxon>Cuscuta</taxon>
        <taxon>Cuscuta subgen. Cuscuta</taxon>
    </lineage>
</organism>
<accession>A0AAV0G665</accession>